<evidence type="ECO:0000313" key="3">
    <source>
        <dbReference type="EMBL" id="CCA25970.1"/>
    </source>
</evidence>
<dbReference type="GO" id="GO:0006891">
    <property type="term" value="P:intra-Golgi vesicle-mediated transport"/>
    <property type="evidence" value="ECO:0007669"/>
    <property type="project" value="TreeGrafter"/>
</dbReference>
<dbReference type="EMBL" id="FR824382">
    <property type="protein sequence ID" value="CCA25970.1"/>
    <property type="molecule type" value="Genomic_DNA"/>
</dbReference>
<dbReference type="PANTHER" id="PTHR13251">
    <property type="entry name" value="EPILEPSY HOLOPROSENCEPHALY CANDIDATE 1/TMEM1"/>
    <property type="match status" value="1"/>
</dbReference>
<dbReference type="InterPro" id="IPR056913">
    <property type="entry name" value="TRAPPC10/Trs130_N"/>
</dbReference>
<evidence type="ECO:0000313" key="2">
    <source>
        <dbReference type="EMBL" id="CCA24541.1"/>
    </source>
</evidence>
<dbReference type="PANTHER" id="PTHR13251:SF3">
    <property type="entry name" value="TRAFFICKING PROTEIN PARTICLE COMPLEX SUBUNIT 10"/>
    <property type="match status" value="1"/>
</dbReference>
<protein>
    <submittedName>
        <fullName evidence="2">Trafficking protein particle complex subunit 10 puta</fullName>
    </submittedName>
</protein>
<dbReference type="EMBL" id="FR824290">
    <property type="protein sequence ID" value="CCA24541.1"/>
    <property type="molecule type" value="Genomic_DNA"/>
</dbReference>
<dbReference type="GO" id="GO:0005829">
    <property type="term" value="C:cytosol"/>
    <property type="evidence" value="ECO:0007669"/>
    <property type="project" value="GOC"/>
</dbReference>
<gene>
    <name evidence="2" type="primary">AlNc14C245G9538</name>
    <name evidence="3" type="synonym">AlNc14C337G10746</name>
    <name evidence="2" type="ORF">ALNC14_106850</name>
    <name evidence="3" type="ORF">ALNC14_121140</name>
</gene>
<feature type="domain" description="TRAPPC10/Trs130 N-terminal" evidence="1">
    <location>
        <begin position="79"/>
        <end position="225"/>
    </location>
</feature>
<organism evidence="2">
    <name type="scientific">Albugo laibachii Nc14</name>
    <dbReference type="NCBI Taxonomy" id="890382"/>
    <lineage>
        <taxon>Eukaryota</taxon>
        <taxon>Sar</taxon>
        <taxon>Stramenopiles</taxon>
        <taxon>Oomycota</taxon>
        <taxon>Peronosporomycetes</taxon>
        <taxon>Albuginales</taxon>
        <taxon>Albuginaceae</taxon>
        <taxon>Albugo</taxon>
    </lineage>
</organism>
<dbReference type="InterPro" id="IPR045126">
    <property type="entry name" value="TRAPPC10/Trs130"/>
</dbReference>
<reference evidence="2" key="2">
    <citation type="submission" date="2011-02" db="EMBL/GenBank/DDBJ databases">
        <authorList>
            <person name="MacLean D."/>
        </authorList>
    </citation>
    <scope>NUCLEOTIDE SEQUENCE</scope>
</reference>
<reference evidence="2" key="1">
    <citation type="journal article" date="2011" name="PLoS Biol.">
        <title>Gene gain and loss during evolution of obligate parasitism in the white rust pathogen of Arabidopsis thaliana.</title>
        <authorList>
            <person name="Kemen E."/>
            <person name="Gardiner A."/>
            <person name="Schultz-Larsen T."/>
            <person name="Kemen A.C."/>
            <person name="Balmuth A.L."/>
            <person name="Robert-Seilaniantz A."/>
            <person name="Bailey K."/>
            <person name="Holub E."/>
            <person name="Studholme D.J."/>
            <person name="Maclean D."/>
            <person name="Jones J.D."/>
        </authorList>
    </citation>
    <scope>NUCLEOTIDE SEQUENCE</scope>
</reference>
<evidence type="ECO:0000259" key="1">
    <source>
        <dbReference type="Pfam" id="PF23036"/>
    </source>
</evidence>
<accession>F0WT54</accession>
<dbReference type="HOGENOM" id="CLU_007552_0_0_1"/>
<name>F0WT54_9STRA</name>
<dbReference type="GO" id="GO:1990071">
    <property type="term" value="C:TRAPPII protein complex"/>
    <property type="evidence" value="ECO:0007669"/>
    <property type="project" value="InterPro"/>
</dbReference>
<dbReference type="GO" id="GO:0034498">
    <property type="term" value="P:early endosome to Golgi transport"/>
    <property type="evidence" value="ECO:0007669"/>
    <property type="project" value="TreeGrafter"/>
</dbReference>
<dbReference type="Pfam" id="PF23036">
    <property type="entry name" value="TRAPPC10_1st"/>
    <property type="match status" value="2"/>
</dbReference>
<feature type="domain" description="TRAPPC10/Trs130 N-terminal" evidence="1">
    <location>
        <begin position="287"/>
        <end position="430"/>
    </location>
</feature>
<proteinExistence type="predicted"/>
<sequence>MIFDFYRNEDSHAIKPFLSIIRFISIKWPKLHQPQYGYLALLFDSGKVRSLCTTRVLMKSLYATITPSFTQDLLTPDLKIGYTDEGGLWDIISPFLMMRLPLRMIEWKNIVGVKKMIPRLHMHFFVLPVDMKHLDMQYFPSKPLLCFYVVKCEDMQTYKSRIKPQLKKWVDSMNKRRIDYMILYVPLGSRSKWGGSGQKISIMAGNNVYKKIFDRLRVDFGNKKSTENGSSAVALNNVGTAGSDHAGGYGVRASAGPGGPSVDNCVHEKVWKLEILEGSSFVGSSYQQQGQSQWSEFIHQLKGCIMEAFESKCWCFEEELRLLDAKRAQTDWEFGALLLAKERVAFMYQQTYLLDDALRHYDELEAIGTNLTYDNAAHYRPDDPIFRFSPLCLNLEQLQMLIVDGQASSAQIELYLFCRQIRILYLKADFTELIKRALVFIEAFHAMLVQEQLEFNLLHSYQPYHWAIGACFEIAYTCDIAWNGNGSTISSVAISDCVNQMPMPEQMAHFLGELFYLARRILLRGRRKCVAQNGAGDEILHRISEKHGDAKGWYFRLCQMFDDDAHDKLEKCLWELSHLASLHFSRAGRHRFAVYLGDQCASFHLQHEEYESASRLLRSQERQCLEDKWFSLAYHSRLKICLCELKLGKVAEAVNIFRSLSDCSFQVNQQISDSLFNSVLGSLLAKLEGPLRNLRSQVIKVGISSDVVQPKDRMAAYRDVAICVSFENMCSSAINLEHLRIYFGRAQHDTDSADPRAITFSQYQVILCPNAPTIVTSRQAVPAGFYQFIFMRCDVARNTVSLLEASEETEASDFSISSHTHKFRLEIRGPPSISPGSQTLMLLYYRNFYGYQNAIFRIKGSSCSVVNDAKLRFMKADCHDPTHPSLSVAEPLNEQHWDDFPSFNIVLDDSLSSTNNCVQLLVEAPNTTDVDSVFITASCELQTIKSGPCHTDTFHESINIPVYKSLEEHIEVKHLEEKSILAITLTCNRKQEIILKDYRSDFALHNCADRPGDQEYIVHDPNTFLRNTFLRSSEQVHFAFTVQRSQLTQASCLRDNLKLHLSYEIMSDESNRWPALATIFLPNDVFMVPYLLHLQVTPQSNALQTHSEQPNYERYQNIRFTIVITMTSIEKMADLPISLLLCLCPTSKDNWMLLGKECERIMLSTLNQPCVVSRRLLAIRNGYTQYPRFRLYTLEESVVPDKFVYCQNFGMQFCIS</sequence>
<dbReference type="AlphaFoldDB" id="F0WT54"/>